<comment type="function">
    <text evidence="13">Putative oxygen sensor; modulates the activity of FixJ, a transcriptional activator of nitrogen fixation fixK gene. FixL probably acts as a kinase that phosphorylates FixJ.</text>
</comment>
<evidence type="ECO:0000256" key="10">
    <source>
        <dbReference type="ARBA" id="ARBA00022840"/>
    </source>
</evidence>
<evidence type="ECO:0000256" key="11">
    <source>
        <dbReference type="ARBA" id="ARBA00023012"/>
    </source>
</evidence>
<feature type="domain" description="PAC" evidence="20">
    <location>
        <begin position="759"/>
        <end position="809"/>
    </location>
</feature>
<dbReference type="Pfam" id="PF00989">
    <property type="entry name" value="PAS"/>
    <property type="match status" value="1"/>
</dbReference>
<dbReference type="GO" id="GO:0045121">
    <property type="term" value="C:membrane raft"/>
    <property type="evidence" value="ECO:0007669"/>
    <property type="project" value="UniProtKB-SubCell"/>
</dbReference>
<dbReference type="InterPro" id="IPR003661">
    <property type="entry name" value="HisK_dim/P_dom"/>
</dbReference>
<dbReference type="SMART" id="SM00388">
    <property type="entry name" value="HisKA"/>
    <property type="match status" value="1"/>
</dbReference>
<dbReference type="SUPFAM" id="SSF55874">
    <property type="entry name" value="ATPase domain of HSP90 chaperone/DNA topoisomerase II/histidine kinase"/>
    <property type="match status" value="1"/>
</dbReference>
<keyword evidence="6 15" id="KW-0597">Phosphoprotein</keyword>
<keyword evidence="22" id="KW-1185">Reference proteome</keyword>
<dbReference type="PROSITE" id="PS50109">
    <property type="entry name" value="HIS_KIN"/>
    <property type="match status" value="1"/>
</dbReference>
<dbReference type="Gene3D" id="1.10.287.130">
    <property type="match status" value="1"/>
</dbReference>
<dbReference type="InterPro" id="IPR036097">
    <property type="entry name" value="HisK_dim/P_sf"/>
</dbReference>
<feature type="modified residue" description="4-aspartylphosphate" evidence="15">
    <location>
        <position position="1226"/>
    </location>
</feature>
<dbReference type="PRINTS" id="PR00344">
    <property type="entry name" value="BCTRLSENSOR"/>
</dbReference>
<dbReference type="InterPro" id="IPR000014">
    <property type="entry name" value="PAS"/>
</dbReference>
<keyword evidence="16" id="KW-0812">Transmembrane</keyword>
<evidence type="ECO:0000313" key="22">
    <source>
        <dbReference type="Proteomes" id="UP000434044"/>
    </source>
</evidence>
<dbReference type="GO" id="GO:0000155">
    <property type="term" value="F:phosphorelay sensor kinase activity"/>
    <property type="evidence" value="ECO:0007669"/>
    <property type="project" value="InterPro"/>
</dbReference>
<comment type="caution">
    <text evidence="21">The sequence shown here is derived from an EMBL/GenBank/DDBJ whole genome shotgun (WGS) entry which is preliminary data.</text>
</comment>
<evidence type="ECO:0000256" key="5">
    <source>
        <dbReference type="ARBA" id="ARBA00022475"/>
    </source>
</evidence>
<dbReference type="SUPFAM" id="SSF55785">
    <property type="entry name" value="PYP-like sensor domain (PAS domain)"/>
    <property type="match status" value="3"/>
</dbReference>
<dbReference type="InterPro" id="IPR003594">
    <property type="entry name" value="HATPase_dom"/>
</dbReference>
<dbReference type="InterPro" id="IPR011006">
    <property type="entry name" value="CheY-like_superfamily"/>
</dbReference>
<feature type="domain" description="PAS" evidence="19">
    <location>
        <begin position="430"/>
        <end position="475"/>
    </location>
</feature>
<feature type="transmembrane region" description="Helical" evidence="16">
    <location>
        <begin position="37"/>
        <end position="58"/>
    </location>
</feature>
<feature type="transmembrane region" description="Helical" evidence="16">
    <location>
        <begin position="108"/>
        <end position="132"/>
    </location>
</feature>
<dbReference type="EC" id="2.7.13.3" evidence="4"/>
<keyword evidence="16" id="KW-1133">Transmembrane helix</keyword>
<feature type="transmembrane region" description="Helical" evidence="16">
    <location>
        <begin position="174"/>
        <end position="195"/>
    </location>
</feature>
<keyword evidence="10" id="KW-0067">ATP-binding</keyword>
<proteinExistence type="predicted"/>
<dbReference type="PROSITE" id="PS50110">
    <property type="entry name" value="RESPONSE_REGULATORY"/>
    <property type="match status" value="2"/>
</dbReference>
<dbReference type="Pfam" id="PF13426">
    <property type="entry name" value="PAS_9"/>
    <property type="match status" value="2"/>
</dbReference>
<dbReference type="SUPFAM" id="SSF52172">
    <property type="entry name" value="CheY-like"/>
    <property type="match status" value="2"/>
</dbReference>
<dbReference type="PANTHER" id="PTHR43047">
    <property type="entry name" value="TWO-COMPONENT HISTIDINE PROTEIN KINASE"/>
    <property type="match status" value="1"/>
</dbReference>
<sequence>MPHLPQPTLNRSTTILATLGLALLAVLGNLPAMPLAFGVVFIFGSVFAMLAVVVLGPLPAMLVGLAGGLYTWVLWGHPYAMLIMMLEPLVVGLLYWRGRINLVLADMAFWLVLGAPLVILFYSQFIGLPWSAVLQIALKQPLNGIFNALLAGLLVIGVRLLWPRFRVPGSLRMGDLIFHLVLVAILLAGSLPLVYKSYQQRAELEERLRIELAGILDHLALRLERNASEGHLDLDEGMARERLRPEMGLAVTDAAGEILAKRGQVNSLDAVEGRLIESSAELRVWMPGGELPLMKRWKQGRYRLTAPVAVAGLSQVVVEAPAAPLVAALEAGSVTLFGFLVLLLLIGISVAALLSHWLSRPLRELGILGERLAEMVAQGLEPRLPNNPLREYNDLAMRLQSMAHSLAASFSDLRVTQAGLEEQVELRTQQLERLSQVARQTTNGVIITDTEGRVQWTNEAFTRISGYPVDEMLGRKPGEILQGPQTDPDTIARIRAAVAVQQPFSENILNYTRAGEPYWISIDCNPLTDADGQVYGFIAIESDITAQKRAEDALQLSNLRLRSLFELSPLGIALNDMASGDFIEVNDALIAPTGYSREEFLALSYWDLTPKAYADQEQAQLASLKSTGRYGPYEKEYIRKDGRRYPVLLNGVTIEDPGGTRIWSIVQDISERKRAEQAIRDQAQQTQAIVDNIVDGLITIDCEGTIASANPAALRIFDYASEEVIGENVGMLMPEPQGRAHDSYMRHYLTTGVARVVGFNREMEGRRRDGTVFPIELAVSEVSCQDQPMYIGMVRDITERKRVERMKSEFVSTVSHELRTPLTSISGSLGLLLGGAMGELPATMRPLLEIAHKNSQRLNYLINDLLDMEKIAAGKMQFNMQETALMPLVEQAVSANQSYGEACGVRLELTERIAEEITVRVDSQRLQQVLANFLSNAAKFSPEGGTVEVGVRRRGTNARIWVRDHGPGIPREFHSRIFEKFSQADASDSRQRGGTGLGLAITKELMARMGGAVGFESVFGEGATFWAELPIMTRGWAGTEPVPDSDRPSDERPVLVVEDDPDVAQLLSLMLTQAGYRSRIATSGEEALRSLAEADVAAMTLDLQLPGIHGLEVIRRVRQNPRTAELPIIVISASMAEGQLTIDGDLSFVEWLPKPLDDQRLVSALAQVLPDERTDPPRILHIEDDLDLHYVIKAMVGHRYRFDHAATLAEARALLAGTEYDLTILDLNLPDGSGWELLPLIRRQSSQPQILILSSMEVSRSEAEQVEAVLLKSQITPKTLLDALGGRIRRQQEALS</sequence>
<dbReference type="FunFam" id="3.30.450.20:FF:000060">
    <property type="entry name" value="Sensor protein FixL"/>
    <property type="match status" value="1"/>
</dbReference>
<dbReference type="InterPro" id="IPR004358">
    <property type="entry name" value="Sig_transdc_His_kin-like_C"/>
</dbReference>
<protein>
    <recommendedName>
        <fullName evidence="14">Sensor protein FixL</fullName>
        <ecNumber evidence="4">2.7.13.3</ecNumber>
    </recommendedName>
</protein>
<feature type="transmembrane region" description="Helical" evidence="16">
    <location>
        <begin position="12"/>
        <end position="30"/>
    </location>
</feature>
<evidence type="ECO:0000256" key="4">
    <source>
        <dbReference type="ARBA" id="ARBA00012438"/>
    </source>
</evidence>
<dbReference type="Pfam" id="PF00072">
    <property type="entry name" value="Response_reg"/>
    <property type="match status" value="2"/>
</dbReference>
<dbReference type="CDD" id="cd16922">
    <property type="entry name" value="HATPase_EvgS-ArcB-TorS-like"/>
    <property type="match status" value="1"/>
</dbReference>
<dbReference type="InterPro" id="IPR013767">
    <property type="entry name" value="PAS_fold"/>
</dbReference>
<dbReference type="InterPro" id="IPR035965">
    <property type="entry name" value="PAS-like_dom_sf"/>
</dbReference>
<keyword evidence="11" id="KW-0902">Two-component regulatory system</keyword>
<evidence type="ECO:0000256" key="12">
    <source>
        <dbReference type="ARBA" id="ARBA00023136"/>
    </source>
</evidence>
<dbReference type="Gene3D" id="3.30.450.20">
    <property type="entry name" value="PAS domain"/>
    <property type="match status" value="3"/>
</dbReference>
<evidence type="ECO:0000256" key="1">
    <source>
        <dbReference type="ARBA" id="ARBA00000085"/>
    </source>
</evidence>
<dbReference type="EMBL" id="WNKT01000002">
    <property type="protein sequence ID" value="MTW19776.1"/>
    <property type="molecule type" value="Genomic_DNA"/>
</dbReference>
<dbReference type="GO" id="GO:0006355">
    <property type="term" value="P:regulation of DNA-templated transcription"/>
    <property type="evidence" value="ECO:0007669"/>
    <property type="project" value="InterPro"/>
</dbReference>
<dbReference type="Proteomes" id="UP000434044">
    <property type="component" value="Unassembled WGS sequence"/>
</dbReference>
<feature type="domain" description="Response regulatory" evidence="18">
    <location>
        <begin position="1053"/>
        <end position="1169"/>
    </location>
</feature>
<dbReference type="InterPro" id="IPR001610">
    <property type="entry name" value="PAC"/>
</dbReference>
<evidence type="ECO:0000256" key="16">
    <source>
        <dbReference type="SAM" id="Phobius"/>
    </source>
</evidence>
<dbReference type="FunFam" id="3.30.565.10:FF:000023">
    <property type="entry name" value="PAS domain-containing sensor histidine kinase"/>
    <property type="match status" value="1"/>
</dbReference>
<dbReference type="CDD" id="cd00082">
    <property type="entry name" value="HisKA"/>
    <property type="match status" value="1"/>
</dbReference>
<evidence type="ECO:0000256" key="6">
    <source>
        <dbReference type="ARBA" id="ARBA00022553"/>
    </source>
</evidence>
<dbReference type="CDD" id="cd00130">
    <property type="entry name" value="PAS"/>
    <property type="match status" value="3"/>
</dbReference>
<dbReference type="CDD" id="cd17574">
    <property type="entry name" value="REC_OmpR"/>
    <property type="match status" value="1"/>
</dbReference>
<evidence type="ECO:0000256" key="8">
    <source>
        <dbReference type="ARBA" id="ARBA00022741"/>
    </source>
</evidence>
<dbReference type="Gene3D" id="6.10.340.10">
    <property type="match status" value="1"/>
</dbReference>
<evidence type="ECO:0000256" key="14">
    <source>
        <dbReference type="ARBA" id="ARBA00070616"/>
    </source>
</evidence>
<dbReference type="GO" id="GO:0009927">
    <property type="term" value="F:histidine phosphotransfer kinase activity"/>
    <property type="evidence" value="ECO:0007669"/>
    <property type="project" value="TreeGrafter"/>
</dbReference>
<evidence type="ECO:0000256" key="15">
    <source>
        <dbReference type="PROSITE-ProRule" id="PRU00169"/>
    </source>
</evidence>
<dbReference type="InterPro" id="IPR001789">
    <property type="entry name" value="Sig_transdc_resp-reg_receiver"/>
</dbReference>
<dbReference type="Gene3D" id="3.30.565.10">
    <property type="entry name" value="Histidine kinase-like ATPase, C-terminal domain"/>
    <property type="match status" value="1"/>
</dbReference>
<evidence type="ECO:0000256" key="2">
    <source>
        <dbReference type="ARBA" id="ARBA00004236"/>
    </source>
</evidence>
<evidence type="ECO:0000259" key="17">
    <source>
        <dbReference type="PROSITE" id="PS50109"/>
    </source>
</evidence>
<dbReference type="Gene3D" id="3.40.50.2300">
    <property type="match status" value="2"/>
</dbReference>
<evidence type="ECO:0000259" key="20">
    <source>
        <dbReference type="PROSITE" id="PS50113"/>
    </source>
</evidence>
<feature type="domain" description="Histidine kinase" evidence="17">
    <location>
        <begin position="813"/>
        <end position="1033"/>
    </location>
</feature>
<dbReference type="Pfam" id="PF02518">
    <property type="entry name" value="HATPase_c"/>
    <property type="match status" value="1"/>
</dbReference>
<organism evidence="21 22">
    <name type="scientific">Allochromatium palmeri</name>
    <dbReference type="NCBI Taxonomy" id="231048"/>
    <lineage>
        <taxon>Bacteria</taxon>
        <taxon>Pseudomonadati</taxon>
        <taxon>Pseudomonadota</taxon>
        <taxon>Gammaproteobacteria</taxon>
        <taxon>Chromatiales</taxon>
        <taxon>Chromatiaceae</taxon>
        <taxon>Allochromatium</taxon>
    </lineage>
</organism>
<dbReference type="Pfam" id="PF00512">
    <property type="entry name" value="HisKA"/>
    <property type="match status" value="1"/>
</dbReference>
<dbReference type="SMART" id="SM00448">
    <property type="entry name" value="REC"/>
    <property type="match status" value="2"/>
</dbReference>
<feature type="domain" description="PAC" evidence="20">
    <location>
        <begin position="631"/>
        <end position="681"/>
    </location>
</feature>
<feature type="modified residue" description="4-aspartylphosphate" evidence="15">
    <location>
        <position position="1102"/>
    </location>
</feature>
<evidence type="ECO:0000259" key="19">
    <source>
        <dbReference type="PROSITE" id="PS50112"/>
    </source>
</evidence>
<feature type="domain" description="Response regulatory" evidence="18">
    <location>
        <begin position="1178"/>
        <end position="1292"/>
    </location>
</feature>
<feature type="domain" description="PAC" evidence="20">
    <location>
        <begin position="502"/>
        <end position="556"/>
    </location>
</feature>
<feature type="transmembrane region" description="Helical" evidence="16">
    <location>
        <begin position="304"/>
        <end position="329"/>
    </location>
</feature>
<accession>A0A6N8EAV6</accession>
<comment type="subcellular location">
    <subcellularLocation>
        <location evidence="2">Cell membrane</location>
    </subcellularLocation>
    <subcellularLocation>
        <location evidence="3">Membrane raft</location>
        <topology evidence="3">Multi-pass membrane protein</topology>
    </subcellularLocation>
</comment>
<dbReference type="SMART" id="SM00091">
    <property type="entry name" value="PAS"/>
    <property type="match status" value="3"/>
</dbReference>
<dbReference type="FunFam" id="1.10.287.130:FF:000001">
    <property type="entry name" value="Two-component sensor histidine kinase"/>
    <property type="match status" value="1"/>
</dbReference>
<dbReference type="PROSITE" id="PS50112">
    <property type="entry name" value="PAS"/>
    <property type="match status" value="2"/>
</dbReference>
<dbReference type="OrthoDB" id="6017161at2"/>
<dbReference type="PROSITE" id="PS50113">
    <property type="entry name" value="PAC"/>
    <property type="match status" value="3"/>
</dbReference>
<comment type="catalytic activity">
    <reaction evidence="1">
        <text>ATP + protein L-histidine = ADP + protein N-phospho-L-histidine.</text>
        <dbReference type="EC" id="2.7.13.3"/>
    </reaction>
</comment>
<evidence type="ECO:0000256" key="13">
    <source>
        <dbReference type="ARBA" id="ARBA00059827"/>
    </source>
</evidence>
<feature type="domain" description="PAS" evidence="19">
    <location>
        <begin position="682"/>
        <end position="752"/>
    </location>
</feature>
<name>A0A6N8EAV6_9GAMM</name>
<dbReference type="PANTHER" id="PTHR43047:SF72">
    <property type="entry name" value="OSMOSENSING HISTIDINE PROTEIN KINASE SLN1"/>
    <property type="match status" value="1"/>
</dbReference>
<dbReference type="SMART" id="SM00086">
    <property type="entry name" value="PAC"/>
    <property type="match status" value="3"/>
</dbReference>
<dbReference type="InterPro" id="IPR005467">
    <property type="entry name" value="His_kinase_dom"/>
</dbReference>
<keyword evidence="8" id="KW-0547">Nucleotide-binding</keyword>
<keyword evidence="12 16" id="KW-0472">Membrane</keyword>
<keyword evidence="5" id="KW-1003">Cell membrane</keyword>
<dbReference type="SMART" id="SM00387">
    <property type="entry name" value="HATPase_c"/>
    <property type="match status" value="1"/>
</dbReference>
<evidence type="ECO:0000259" key="18">
    <source>
        <dbReference type="PROSITE" id="PS50110"/>
    </source>
</evidence>
<feature type="transmembrane region" description="Helical" evidence="16">
    <location>
        <begin position="144"/>
        <end position="162"/>
    </location>
</feature>
<dbReference type="GO" id="GO:0005886">
    <property type="term" value="C:plasma membrane"/>
    <property type="evidence" value="ECO:0007669"/>
    <property type="project" value="UniProtKB-SubCell"/>
</dbReference>
<keyword evidence="9" id="KW-0418">Kinase</keyword>
<evidence type="ECO:0000256" key="3">
    <source>
        <dbReference type="ARBA" id="ARBA00004314"/>
    </source>
</evidence>
<keyword evidence="7" id="KW-0808">Transferase</keyword>
<dbReference type="GO" id="GO:0005524">
    <property type="term" value="F:ATP binding"/>
    <property type="evidence" value="ECO:0007669"/>
    <property type="project" value="UniProtKB-KW"/>
</dbReference>
<gene>
    <name evidence="21" type="ORF">GJ668_01560</name>
</gene>
<evidence type="ECO:0000256" key="7">
    <source>
        <dbReference type="ARBA" id="ARBA00022679"/>
    </source>
</evidence>
<reference evidence="21 22" key="1">
    <citation type="submission" date="2019-11" db="EMBL/GenBank/DDBJ databases">
        <title>Whole-genome sequence of the anaerobic purple sulfur bacterium Allochromatium palmeri DSM 15591.</title>
        <authorList>
            <person name="Kyndt J.A."/>
            <person name="Meyer T.E."/>
        </authorList>
    </citation>
    <scope>NUCLEOTIDE SEQUENCE [LARGE SCALE GENOMIC DNA]</scope>
    <source>
        <strain evidence="21 22">DSM 15591</strain>
    </source>
</reference>
<dbReference type="SUPFAM" id="SSF47384">
    <property type="entry name" value="Homodimeric domain of signal transducing histidine kinase"/>
    <property type="match status" value="1"/>
</dbReference>
<feature type="transmembrane region" description="Helical" evidence="16">
    <location>
        <begin position="336"/>
        <end position="358"/>
    </location>
</feature>
<dbReference type="NCBIfam" id="TIGR00229">
    <property type="entry name" value="sensory_box"/>
    <property type="match status" value="3"/>
</dbReference>
<dbReference type="RefSeq" id="WP_155448360.1">
    <property type="nucleotide sequence ID" value="NZ_WNKT01000002.1"/>
</dbReference>
<dbReference type="InterPro" id="IPR036890">
    <property type="entry name" value="HATPase_C_sf"/>
</dbReference>
<evidence type="ECO:0000313" key="21">
    <source>
        <dbReference type="EMBL" id="MTW19776.1"/>
    </source>
</evidence>
<feature type="transmembrane region" description="Helical" evidence="16">
    <location>
        <begin position="78"/>
        <end position="96"/>
    </location>
</feature>
<dbReference type="InterPro" id="IPR000700">
    <property type="entry name" value="PAS-assoc_C"/>
</dbReference>
<evidence type="ECO:0000256" key="9">
    <source>
        <dbReference type="ARBA" id="ARBA00022777"/>
    </source>
</evidence>